<dbReference type="Pfam" id="PF00440">
    <property type="entry name" value="TetR_N"/>
    <property type="match status" value="1"/>
</dbReference>
<feature type="domain" description="HTH tetR-type" evidence="3">
    <location>
        <begin position="12"/>
        <end position="72"/>
    </location>
</feature>
<name>A0A4V0YZ89_KTERU</name>
<dbReference type="PANTHER" id="PTHR30328">
    <property type="entry name" value="TRANSCRIPTIONAL REPRESSOR"/>
    <property type="match status" value="1"/>
</dbReference>
<dbReference type="AlphaFoldDB" id="A0A4V0YZ89"/>
<dbReference type="InterPro" id="IPR009057">
    <property type="entry name" value="Homeodomain-like_sf"/>
</dbReference>
<dbReference type="GO" id="GO:0003677">
    <property type="term" value="F:DNA binding"/>
    <property type="evidence" value="ECO:0007669"/>
    <property type="project" value="UniProtKB-UniRule"/>
</dbReference>
<dbReference type="GO" id="GO:0006355">
    <property type="term" value="P:regulation of DNA-templated transcription"/>
    <property type="evidence" value="ECO:0007669"/>
    <property type="project" value="UniProtKB-ARBA"/>
</dbReference>
<accession>A0A4V0YZ89</accession>
<evidence type="ECO:0000313" key="4">
    <source>
        <dbReference type="EMBL" id="QBD78881.1"/>
    </source>
</evidence>
<dbReference type="PROSITE" id="PS50977">
    <property type="entry name" value="HTH_TETR_2"/>
    <property type="match status" value="1"/>
</dbReference>
<dbReference type="OrthoDB" id="9796420at2"/>
<gene>
    <name evidence="4" type="ORF">EPA93_24020</name>
</gene>
<dbReference type="SUPFAM" id="SSF48498">
    <property type="entry name" value="Tetracyclin repressor-like, C-terminal domain"/>
    <property type="match status" value="1"/>
</dbReference>
<dbReference type="PANTHER" id="PTHR30328:SF54">
    <property type="entry name" value="HTH-TYPE TRANSCRIPTIONAL REPRESSOR SCO4008"/>
    <property type="match status" value="1"/>
</dbReference>
<evidence type="ECO:0000256" key="1">
    <source>
        <dbReference type="ARBA" id="ARBA00023125"/>
    </source>
</evidence>
<dbReference type="KEGG" id="kbs:EPA93_24020"/>
<reference evidence="4 5" key="1">
    <citation type="submission" date="2019-01" db="EMBL/GenBank/DDBJ databases">
        <title>Ktedonosporobacter rubrisoli SCAWS-G2.</title>
        <authorList>
            <person name="Huang Y."/>
            <person name="Yan B."/>
        </authorList>
    </citation>
    <scope>NUCLEOTIDE SEQUENCE [LARGE SCALE GENOMIC DNA]</scope>
    <source>
        <strain evidence="4 5">SCAWS-G2</strain>
    </source>
</reference>
<proteinExistence type="predicted"/>
<dbReference type="RefSeq" id="WP_129889934.1">
    <property type="nucleotide sequence ID" value="NZ_CP035758.1"/>
</dbReference>
<dbReference type="SUPFAM" id="SSF46689">
    <property type="entry name" value="Homeodomain-like"/>
    <property type="match status" value="1"/>
</dbReference>
<sequence length="226" mass="25817">MEMPETGKRRSEKTRAAILAAAEAVFAEHGYDGARVDTIAEVSGYNKTLIFRYFGDKLGLYVEVLRRADSEVSALQRGVYTRLLEDESMLVEADKFRALLKTAVGTMIDYMQEHPRIMRIILWEHAEGWQTMEKIISQFEPNDIRQMEAIFARARKAGLLRPDLDVTALPLLMIQICWSYPTMLPLYQQALPERDYSSVSGRAYMREQIINFIVNGIMLDSADTAP</sequence>
<dbReference type="PRINTS" id="PR00455">
    <property type="entry name" value="HTHTETR"/>
</dbReference>
<dbReference type="InterPro" id="IPR041474">
    <property type="entry name" value="NicS_C"/>
</dbReference>
<dbReference type="Gene3D" id="1.10.357.10">
    <property type="entry name" value="Tetracycline Repressor, domain 2"/>
    <property type="match status" value="1"/>
</dbReference>
<feature type="DNA-binding region" description="H-T-H motif" evidence="2">
    <location>
        <begin position="35"/>
        <end position="54"/>
    </location>
</feature>
<dbReference type="InterPro" id="IPR036271">
    <property type="entry name" value="Tet_transcr_reg_TetR-rel_C_sf"/>
</dbReference>
<keyword evidence="5" id="KW-1185">Reference proteome</keyword>
<dbReference type="InterPro" id="IPR001647">
    <property type="entry name" value="HTH_TetR"/>
</dbReference>
<dbReference type="Proteomes" id="UP000290365">
    <property type="component" value="Chromosome"/>
</dbReference>
<dbReference type="EMBL" id="CP035758">
    <property type="protein sequence ID" value="QBD78881.1"/>
    <property type="molecule type" value="Genomic_DNA"/>
</dbReference>
<dbReference type="InterPro" id="IPR050109">
    <property type="entry name" value="HTH-type_TetR-like_transc_reg"/>
</dbReference>
<keyword evidence="1 2" id="KW-0238">DNA-binding</keyword>
<evidence type="ECO:0000256" key="2">
    <source>
        <dbReference type="PROSITE-ProRule" id="PRU00335"/>
    </source>
</evidence>
<organism evidence="4 5">
    <name type="scientific">Ktedonosporobacter rubrisoli</name>
    <dbReference type="NCBI Taxonomy" id="2509675"/>
    <lineage>
        <taxon>Bacteria</taxon>
        <taxon>Bacillati</taxon>
        <taxon>Chloroflexota</taxon>
        <taxon>Ktedonobacteria</taxon>
        <taxon>Ktedonobacterales</taxon>
        <taxon>Ktedonosporobacteraceae</taxon>
        <taxon>Ktedonosporobacter</taxon>
    </lineage>
</organism>
<evidence type="ECO:0000313" key="5">
    <source>
        <dbReference type="Proteomes" id="UP000290365"/>
    </source>
</evidence>
<evidence type="ECO:0000259" key="3">
    <source>
        <dbReference type="PROSITE" id="PS50977"/>
    </source>
</evidence>
<dbReference type="Pfam" id="PF17938">
    <property type="entry name" value="TetR_C_29"/>
    <property type="match status" value="1"/>
</dbReference>
<protein>
    <submittedName>
        <fullName evidence="4">TetR/AcrR family transcriptional regulator</fullName>
    </submittedName>
</protein>